<dbReference type="EMBL" id="AUZZ01008549">
    <property type="protein sequence ID" value="EQD37169.1"/>
    <property type="molecule type" value="Genomic_DNA"/>
</dbReference>
<dbReference type="PANTHER" id="PTHR11349">
    <property type="entry name" value="NUCLEOSIDE DIPHOSPHATE KINASE"/>
    <property type="match status" value="1"/>
</dbReference>
<comment type="similarity">
    <text evidence="2">Belongs to the NDK family.</text>
</comment>
<evidence type="ECO:0000259" key="6">
    <source>
        <dbReference type="SMART" id="SM00562"/>
    </source>
</evidence>
<comment type="caution">
    <text evidence="7">The sequence shown here is derived from an EMBL/GenBank/DDBJ whole genome shotgun (WGS) entry which is preliminary data.</text>
</comment>
<evidence type="ECO:0000313" key="7">
    <source>
        <dbReference type="EMBL" id="EQD37169.1"/>
    </source>
</evidence>
<evidence type="ECO:0000256" key="5">
    <source>
        <dbReference type="ARBA" id="ARBA00022777"/>
    </source>
</evidence>
<dbReference type="InterPro" id="IPR034907">
    <property type="entry name" value="NDK-like_dom"/>
</dbReference>
<evidence type="ECO:0000256" key="2">
    <source>
        <dbReference type="ARBA" id="ARBA00008142"/>
    </source>
</evidence>
<organism evidence="7">
    <name type="scientific">mine drainage metagenome</name>
    <dbReference type="NCBI Taxonomy" id="410659"/>
    <lineage>
        <taxon>unclassified sequences</taxon>
        <taxon>metagenomes</taxon>
        <taxon>ecological metagenomes</taxon>
    </lineage>
</organism>
<proteinExistence type="inferred from homology"/>
<keyword evidence="5 7" id="KW-0418">Kinase</keyword>
<evidence type="ECO:0000256" key="3">
    <source>
        <dbReference type="ARBA" id="ARBA00012966"/>
    </source>
</evidence>
<dbReference type="SMART" id="SM00562">
    <property type="entry name" value="NDK"/>
    <property type="match status" value="1"/>
</dbReference>
<keyword evidence="4 7" id="KW-0808">Transferase</keyword>
<dbReference type="AlphaFoldDB" id="T1A8G1"/>
<evidence type="ECO:0000256" key="1">
    <source>
        <dbReference type="ARBA" id="ARBA00001946"/>
    </source>
</evidence>
<sequence length="190" mass="21215">MIERTLVLIKPDGVYRALIGKVITTFEDAGLRVTGIKMLMPSRDLVERHYVWDEGWAKNVWEKASKVAEERGEAVKEDYVQMGKRIRNNLIDYILTGPVVAMVIEGNEAAGIVRKLTGATSPAKADPYSIRGRFCIDSYDLADSQGRAVANILHASENGKIAENEIPVWFAKNEIVEYKRADEAAMFLGK</sequence>
<gene>
    <name evidence="7" type="ORF">B2A_11824</name>
</gene>
<accession>T1A8G1</accession>
<evidence type="ECO:0000256" key="4">
    <source>
        <dbReference type="ARBA" id="ARBA00022679"/>
    </source>
</evidence>
<dbReference type="SUPFAM" id="SSF54919">
    <property type="entry name" value="Nucleoside diphosphate kinase, NDK"/>
    <property type="match status" value="1"/>
</dbReference>
<dbReference type="Pfam" id="PF00334">
    <property type="entry name" value="NDK"/>
    <property type="match status" value="2"/>
</dbReference>
<feature type="domain" description="Nucleoside diphosphate kinase-like" evidence="6">
    <location>
        <begin position="2"/>
        <end position="177"/>
    </location>
</feature>
<comment type="cofactor">
    <cofactor evidence="1">
        <name>Mg(2+)</name>
        <dbReference type="ChEBI" id="CHEBI:18420"/>
    </cofactor>
</comment>
<dbReference type="GO" id="GO:0004550">
    <property type="term" value="F:nucleoside diphosphate kinase activity"/>
    <property type="evidence" value="ECO:0007669"/>
    <property type="project" value="UniProtKB-EC"/>
</dbReference>
<dbReference type="EC" id="2.7.4.6" evidence="3"/>
<reference evidence="7" key="2">
    <citation type="journal article" date="2014" name="ISME J.">
        <title>Microbial stratification in low pH oxic and suboxic macroscopic growths along an acid mine drainage.</title>
        <authorList>
            <person name="Mendez-Garcia C."/>
            <person name="Mesa V."/>
            <person name="Sprenger R.R."/>
            <person name="Richter M."/>
            <person name="Diez M.S."/>
            <person name="Solano J."/>
            <person name="Bargiela R."/>
            <person name="Golyshina O.V."/>
            <person name="Manteca A."/>
            <person name="Ramos J.L."/>
            <person name="Gallego J.R."/>
            <person name="Llorente I."/>
            <person name="Martins Dos Santos V.A."/>
            <person name="Jensen O.N."/>
            <person name="Pelaez A.I."/>
            <person name="Sanchez J."/>
            <person name="Ferrer M."/>
        </authorList>
    </citation>
    <scope>NUCLEOTIDE SEQUENCE</scope>
</reference>
<dbReference type="PROSITE" id="PS51374">
    <property type="entry name" value="NDPK_LIKE"/>
    <property type="match status" value="1"/>
</dbReference>
<dbReference type="InterPro" id="IPR036850">
    <property type="entry name" value="NDK-like_dom_sf"/>
</dbReference>
<protein>
    <recommendedName>
        <fullName evidence="3">nucleoside-diphosphate kinase</fullName>
        <ecNumber evidence="3">2.7.4.6</ecNumber>
    </recommendedName>
</protein>
<name>T1A8G1_9ZZZZ</name>
<reference evidence="7" key="1">
    <citation type="submission" date="2013-08" db="EMBL/GenBank/DDBJ databases">
        <authorList>
            <person name="Mendez C."/>
            <person name="Richter M."/>
            <person name="Ferrer M."/>
            <person name="Sanchez J."/>
        </authorList>
    </citation>
    <scope>NUCLEOTIDE SEQUENCE</scope>
</reference>
<dbReference type="Gene3D" id="3.30.70.141">
    <property type="entry name" value="Nucleoside diphosphate kinase-like domain"/>
    <property type="match status" value="1"/>
</dbReference>